<evidence type="ECO:0000256" key="1">
    <source>
        <dbReference type="ARBA" id="ARBA00022884"/>
    </source>
</evidence>
<dbReference type="Pfam" id="PF00076">
    <property type="entry name" value="RRM_1"/>
    <property type="match status" value="1"/>
</dbReference>
<dbReference type="InterPro" id="IPR012677">
    <property type="entry name" value="Nucleotide-bd_a/b_plait_sf"/>
</dbReference>
<dbReference type="AlphaFoldDB" id="A0A8S1DZC1"/>
<dbReference type="SUPFAM" id="SSF52954">
    <property type="entry name" value="Class II aaRS ABD-related"/>
    <property type="match status" value="1"/>
</dbReference>
<protein>
    <recommendedName>
        <fullName evidence="4">RRM domain-containing protein</fullName>
    </recommendedName>
</protein>
<accession>A0A8S1DZC1</accession>
<dbReference type="PROSITE" id="PS50102">
    <property type="entry name" value="RRM"/>
    <property type="match status" value="1"/>
</dbReference>
<dbReference type="PANTHER" id="PTHR23295">
    <property type="entry name" value="NUCLEAR RECEPTOR COACTIVATOR 5-RELATED"/>
    <property type="match status" value="1"/>
</dbReference>
<evidence type="ECO:0000259" key="4">
    <source>
        <dbReference type="PROSITE" id="PS50102"/>
    </source>
</evidence>
<name>A0A8S1DZC1_9INSE</name>
<dbReference type="Gene3D" id="3.40.50.800">
    <property type="entry name" value="Anticodon-binding domain"/>
    <property type="match status" value="1"/>
</dbReference>
<feature type="region of interest" description="Disordered" evidence="3">
    <location>
        <begin position="116"/>
        <end position="139"/>
    </location>
</feature>
<organism evidence="5 6">
    <name type="scientific">Cloeon dipterum</name>
    <dbReference type="NCBI Taxonomy" id="197152"/>
    <lineage>
        <taxon>Eukaryota</taxon>
        <taxon>Metazoa</taxon>
        <taxon>Ecdysozoa</taxon>
        <taxon>Arthropoda</taxon>
        <taxon>Hexapoda</taxon>
        <taxon>Insecta</taxon>
        <taxon>Pterygota</taxon>
        <taxon>Palaeoptera</taxon>
        <taxon>Ephemeroptera</taxon>
        <taxon>Pisciforma</taxon>
        <taxon>Baetidae</taxon>
        <taxon>Cloeon</taxon>
    </lineage>
</organism>
<dbReference type="OrthoDB" id="10044938at2759"/>
<keyword evidence="1 2" id="KW-0694">RNA-binding</keyword>
<dbReference type="EMBL" id="CADEPI010000490">
    <property type="protein sequence ID" value="CAB3386537.1"/>
    <property type="molecule type" value="Genomic_DNA"/>
</dbReference>
<dbReference type="InterPro" id="IPR052600">
    <property type="entry name" value="Nuc_rcpt_coact/corep"/>
</dbReference>
<dbReference type="InterPro" id="IPR036621">
    <property type="entry name" value="Anticodon-bd_dom_sf"/>
</dbReference>
<comment type="caution">
    <text evidence="5">The sequence shown here is derived from an EMBL/GenBank/DDBJ whole genome shotgun (WGS) entry which is preliminary data.</text>
</comment>
<evidence type="ECO:0000256" key="3">
    <source>
        <dbReference type="SAM" id="MobiDB-lite"/>
    </source>
</evidence>
<dbReference type="PANTHER" id="PTHR23295:SF6">
    <property type="entry name" value="NEOSIN, ISOFORM A"/>
    <property type="match status" value="1"/>
</dbReference>
<reference evidence="5 6" key="1">
    <citation type="submission" date="2020-04" db="EMBL/GenBank/DDBJ databases">
        <authorList>
            <person name="Alioto T."/>
            <person name="Alioto T."/>
            <person name="Gomez Garrido J."/>
        </authorList>
    </citation>
    <scope>NUCLEOTIDE SEQUENCE [LARGE SCALE GENOMIC DNA]</scope>
</reference>
<dbReference type="SUPFAM" id="SSF54928">
    <property type="entry name" value="RNA-binding domain, RBD"/>
    <property type="match status" value="1"/>
</dbReference>
<evidence type="ECO:0000313" key="5">
    <source>
        <dbReference type="EMBL" id="CAB3386537.1"/>
    </source>
</evidence>
<feature type="compositionally biased region" description="Pro residues" evidence="3">
    <location>
        <begin position="127"/>
        <end position="139"/>
    </location>
</feature>
<dbReference type="SMART" id="SM00360">
    <property type="entry name" value="RRM"/>
    <property type="match status" value="1"/>
</dbReference>
<dbReference type="InterPro" id="IPR035979">
    <property type="entry name" value="RBD_domain_sf"/>
</dbReference>
<sequence length="383" mass="42821">MRIRTATAVAICVISLSKMGDNSHISVLFDPKMAPSRIFVKHLPKTGLTRLELHEHFSKHGKILGINYQADYAFIQYDSSAQADAAVQAETFTYFKGNMIKVFKARVPGDRTETNKFREEPAYYYSPEPPPPRPQPIGPPPVACSEDERAHDCEIIVHDKSQRAYAEMIQRNLVKMGLKVNIIFPNETIPVLTLLSHSSTRGTLYAITISPQHELKASMTLNILHGDNPEEHRNMPINKAVVLLAQNFERYLASGGNRQGESTSSDLPEGIENMLNLLSQSKPLTVMQYEALTKFLVRKREVQVKLELGNTQTDNEMDTTPSSLLTATVTAPPAESQAEQLQKRILNIMNKKIAAPEPPKPTPILQDPKVQMALSSLFSDNFF</sequence>
<evidence type="ECO:0000256" key="2">
    <source>
        <dbReference type="PROSITE-ProRule" id="PRU00176"/>
    </source>
</evidence>
<dbReference type="InterPro" id="IPR000504">
    <property type="entry name" value="RRM_dom"/>
</dbReference>
<evidence type="ECO:0000313" key="6">
    <source>
        <dbReference type="Proteomes" id="UP000494165"/>
    </source>
</evidence>
<dbReference type="GO" id="GO:0003723">
    <property type="term" value="F:RNA binding"/>
    <property type="evidence" value="ECO:0007669"/>
    <property type="project" value="UniProtKB-UniRule"/>
</dbReference>
<feature type="domain" description="RRM" evidence="4">
    <location>
        <begin position="36"/>
        <end position="107"/>
    </location>
</feature>
<proteinExistence type="predicted"/>
<keyword evidence="6" id="KW-1185">Reference proteome</keyword>
<dbReference type="Gene3D" id="3.30.70.330">
    <property type="match status" value="1"/>
</dbReference>
<dbReference type="Proteomes" id="UP000494165">
    <property type="component" value="Unassembled WGS sequence"/>
</dbReference>
<gene>
    <name evidence="5" type="ORF">CLODIP_2_CD15030</name>
</gene>